<gene>
    <name evidence="2" type="primary">TCB1_881</name>
    <name evidence="2" type="ORF">TNCV_1557961</name>
</gene>
<dbReference type="Proteomes" id="UP000887159">
    <property type="component" value="Unassembled WGS sequence"/>
</dbReference>
<name>A0A8X6R5G1_TRICX</name>
<feature type="compositionally biased region" description="Basic and acidic residues" evidence="1">
    <location>
        <begin position="101"/>
        <end position="118"/>
    </location>
</feature>
<accession>A0A8X6R5G1</accession>
<reference evidence="2" key="1">
    <citation type="submission" date="2020-08" db="EMBL/GenBank/DDBJ databases">
        <title>Multicomponent nature underlies the extraordinary mechanical properties of spider dragline silk.</title>
        <authorList>
            <person name="Kono N."/>
            <person name="Nakamura H."/>
            <person name="Mori M."/>
            <person name="Yoshida Y."/>
            <person name="Ohtoshi R."/>
            <person name="Malay A.D."/>
            <person name="Moran D.A.P."/>
            <person name="Tomita M."/>
            <person name="Numata K."/>
            <person name="Arakawa K."/>
        </authorList>
    </citation>
    <scope>NUCLEOTIDE SEQUENCE</scope>
</reference>
<protein>
    <submittedName>
        <fullName evidence="2">Transposable element Tcb1 transposase</fullName>
    </submittedName>
</protein>
<proteinExistence type="predicted"/>
<organism evidence="2 3">
    <name type="scientific">Trichonephila clavipes</name>
    <name type="common">Golden silk orbweaver</name>
    <name type="synonym">Nephila clavipes</name>
    <dbReference type="NCBI Taxonomy" id="2585209"/>
    <lineage>
        <taxon>Eukaryota</taxon>
        <taxon>Metazoa</taxon>
        <taxon>Ecdysozoa</taxon>
        <taxon>Arthropoda</taxon>
        <taxon>Chelicerata</taxon>
        <taxon>Arachnida</taxon>
        <taxon>Araneae</taxon>
        <taxon>Araneomorphae</taxon>
        <taxon>Entelegynae</taxon>
        <taxon>Araneoidea</taxon>
        <taxon>Nephilidae</taxon>
        <taxon>Trichonephila</taxon>
    </lineage>
</organism>
<comment type="caution">
    <text evidence="2">The sequence shown here is derived from an EMBL/GenBank/DDBJ whole genome shotgun (WGS) entry which is preliminary data.</text>
</comment>
<sequence>MRSHIYRNVILEQHVRLFRGAMCAEFLLMDDNARPHCANIVDECLQSEDITRRWNASQDFIENSLEKLQVCKRVSSFKPGNMSTEEISRSRCPYTGGNDENSAKTKRVVDEDHRKPIDEASEDETS</sequence>
<keyword evidence="3" id="KW-1185">Reference proteome</keyword>
<dbReference type="AlphaFoldDB" id="A0A8X6R5G1"/>
<evidence type="ECO:0000313" key="2">
    <source>
        <dbReference type="EMBL" id="GFX88751.1"/>
    </source>
</evidence>
<dbReference type="EMBL" id="BMAU01021061">
    <property type="protein sequence ID" value="GFX88751.1"/>
    <property type="molecule type" value="Genomic_DNA"/>
</dbReference>
<feature type="region of interest" description="Disordered" evidence="1">
    <location>
        <begin position="80"/>
        <end position="126"/>
    </location>
</feature>
<evidence type="ECO:0000313" key="3">
    <source>
        <dbReference type="Proteomes" id="UP000887159"/>
    </source>
</evidence>
<evidence type="ECO:0000256" key="1">
    <source>
        <dbReference type="SAM" id="MobiDB-lite"/>
    </source>
</evidence>